<evidence type="ECO:0000313" key="2">
    <source>
        <dbReference type="Proteomes" id="UP001049176"/>
    </source>
</evidence>
<evidence type="ECO:0000313" key="1">
    <source>
        <dbReference type="EMBL" id="KAG7100125.1"/>
    </source>
</evidence>
<dbReference type="RefSeq" id="XP_043016595.1">
    <property type="nucleotide sequence ID" value="XM_043147881.1"/>
</dbReference>
<dbReference type="OrthoDB" id="3251205at2759"/>
<name>A0A9P8AGA4_9AGAR</name>
<protein>
    <submittedName>
        <fullName evidence="1">Uncharacterized protein</fullName>
    </submittedName>
</protein>
<dbReference type="AlphaFoldDB" id="A0A9P8AGA4"/>
<sequence>MIKSGELMKYPLAIVKQLLDDFGRELAIGYDIMCAFYTTMLRSQKLGTKVASYVVCGVVPAFHSHAHNRKCQTCWHPQYIPGVGLTDFEDCERMFSLSNNLASTTCLANSFHRRQAIIEHFYFQDEDKHTASGNLIYENYCQALKRIEQDGPEFEKKAQELDLSPSDCERLLDMEQKHLKEAVEEKPEVTLMGEEYHSRVNLISELRE</sequence>
<dbReference type="Proteomes" id="UP001049176">
    <property type="component" value="Chromosome 1"/>
</dbReference>
<comment type="caution">
    <text evidence="1">The sequence shown here is derived from an EMBL/GenBank/DDBJ whole genome shotgun (WGS) entry which is preliminary data.</text>
</comment>
<accession>A0A9P8AGA4</accession>
<dbReference type="InterPro" id="IPR040521">
    <property type="entry name" value="KDZ"/>
</dbReference>
<dbReference type="PANTHER" id="PTHR33096:SF1">
    <property type="entry name" value="CXC1-LIKE CYSTEINE CLUSTER ASSOCIATED WITH KDZ TRANSPOSASES DOMAIN-CONTAINING PROTEIN"/>
    <property type="match status" value="1"/>
</dbReference>
<reference evidence="1" key="1">
    <citation type="journal article" date="2021" name="Genome Biol. Evol.">
        <title>The assembled and annotated genome of the fairy-ring fungus Marasmius oreades.</title>
        <authorList>
            <person name="Hiltunen M."/>
            <person name="Ament-Velasquez S.L."/>
            <person name="Johannesson H."/>
        </authorList>
    </citation>
    <scope>NUCLEOTIDE SEQUENCE</scope>
    <source>
        <strain evidence="1">03SP1</strain>
    </source>
</reference>
<dbReference type="PANTHER" id="PTHR33096">
    <property type="entry name" value="CXC2 DOMAIN-CONTAINING PROTEIN"/>
    <property type="match status" value="1"/>
</dbReference>
<dbReference type="KEGG" id="more:E1B28_001905"/>
<organism evidence="1 2">
    <name type="scientific">Marasmius oreades</name>
    <name type="common">fairy-ring Marasmius</name>
    <dbReference type="NCBI Taxonomy" id="181124"/>
    <lineage>
        <taxon>Eukaryota</taxon>
        <taxon>Fungi</taxon>
        <taxon>Dikarya</taxon>
        <taxon>Basidiomycota</taxon>
        <taxon>Agaricomycotina</taxon>
        <taxon>Agaricomycetes</taxon>
        <taxon>Agaricomycetidae</taxon>
        <taxon>Agaricales</taxon>
        <taxon>Marasmiineae</taxon>
        <taxon>Marasmiaceae</taxon>
        <taxon>Marasmius</taxon>
    </lineage>
</organism>
<gene>
    <name evidence="1" type="ORF">E1B28_001905</name>
</gene>
<dbReference type="Pfam" id="PF18758">
    <property type="entry name" value="KDZ"/>
    <property type="match status" value="1"/>
</dbReference>
<dbReference type="GeneID" id="66070981"/>
<proteinExistence type="predicted"/>
<keyword evidence="2" id="KW-1185">Reference proteome</keyword>
<dbReference type="EMBL" id="CM032181">
    <property type="protein sequence ID" value="KAG7100125.1"/>
    <property type="molecule type" value="Genomic_DNA"/>
</dbReference>